<dbReference type="InterPro" id="IPR004879">
    <property type="entry name" value="Ssp411-like_TRX"/>
</dbReference>
<dbReference type="CDD" id="cd02955">
    <property type="entry name" value="SSP411"/>
    <property type="match status" value="1"/>
</dbReference>
<keyword evidence="4" id="KW-1185">Reference proteome</keyword>
<comment type="caution">
    <text evidence="3">The sequence shown here is derived from an EMBL/GenBank/DDBJ whole genome shotgun (WGS) entry which is preliminary data.</text>
</comment>
<proteinExistence type="predicted"/>
<dbReference type="Pfam" id="PF03190">
    <property type="entry name" value="Thioredox_DsbH"/>
    <property type="match status" value="1"/>
</dbReference>
<dbReference type="EMBL" id="RKLV01000014">
    <property type="protein sequence ID" value="MCX2819944.1"/>
    <property type="molecule type" value="Genomic_DNA"/>
</dbReference>
<evidence type="ECO:0000313" key="4">
    <source>
        <dbReference type="Proteomes" id="UP001149411"/>
    </source>
</evidence>
<dbReference type="PANTHER" id="PTHR42899">
    <property type="entry name" value="SPERMATOGENESIS-ASSOCIATED PROTEIN 20"/>
    <property type="match status" value="1"/>
</dbReference>
<gene>
    <name evidence="3" type="ORF">EGH25_11340</name>
</gene>
<dbReference type="SUPFAM" id="SSF48208">
    <property type="entry name" value="Six-hairpin glycosidases"/>
    <property type="match status" value="1"/>
</dbReference>
<dbReference type="Proteomes" id="UP001149411">
    <property type="component" value="Unassembled WGS sequence"/>
</dbReference>
<dbReference type="PIRSF" id="PIRSF006402">
    <property type="entry name" value="UCP006402_thioredoxin"/>
    <property type="match status" value="1"/>
</dbReference>
<dbReference type="PANTHER" id="PTHR42899:SF1">
    <property type="entry name" value="SPERMATOGENESIS-ASSOCIATED PROTEIN 20"/>
    <property type="match status" value="1"/>
</dbReference>
<dbReference type="RefSeq" id="WP_266088661.1">
    <property type="nucleotide sequence ID" value="NZ_RKLV01000014.1"/>
</dbReference>
<reference evidence="3" key="1">
    <citation type="submission" date="2022-09" db="EMBL/GenBank/DDBJ databases">
        <title>Haloadaptaus new haloarchaeum isolated from saline soil.</title>
        <authorList>
            <person name="Duran-Viseras A."/>
            <person name="Sanchez-Porro C."/>
            <person name="Ventosa A."/>
        </authorList>
    </citation>
    <scope>NUCLEOTIDE SEQUENCE</scope>
    <source>
        <strain evidence="3">F3-133</strain>
    </source>
</reference>
<feature type="region of interest" description="Disordered" evidence="1">
    <location>
        <begin position="153"/>
        <end position="178"/>
    </location>
</feature>
<evidence type="ECO:0000256" key="1">
    <source>
        <dbReference type="SAM" id="MobiDB-lite"/>
    </source>
</evidence>
<organism evidence="3 4">
    <name type="scientific">Halorutilus salinus</name>
    <dbReference type="NCBI Taxonomy" id="2487751"/>
    <lineage>
        <taxon>Archaea</taxon>
        <taxon>Methanobacteriati</taxon>
        <taxon>Methanobacteriota</taxon>
        <taxon>Stenosarchaea group</taxon>
        <taxon>Halobacteria</taxon>
        <taxon>Halorutilales</taxon>
        <taxon>Halorutilaceae</taxon>
        <taxon>Halorutilus</taxon>
    </lineage>
</organism>
<name>A0A9Q4C6Q3_9EURY</name>
<dbReference type="InterPro" id="IPR008928">
    <property type="entry name" value="6-hairpin_glycosidase_sf"/>
</dbReference>
<dbReference type="Gene3D" id="1.50.10.20">
    <property type="match status" value="1"/>
</dbReference>
<dbReference type="AlphaFoldDB" id="A0A9Q4C6Q3"/>
<evidence type="ECO:0000259" key="2">
    <source>
        <dbReference type="Pfam" id="PF03190"/>
    </source>
</evidence>
<feature type="domain" description="Spermatogenesis-associated protein 20-like TRX" evidence="2">
    <location>
        <begin position="2"/>
        <end position="162"/>
    </location>
</feature>
<dbReference type="InterPro" id="IPR036249">
    <property type="entry name" value="Thioredoxin-like_sf"/>
</dbReference>
<protein>
    <submittedName>
        <fullName evidence="3">Thioredoxin domain-containing protein</fullName>
    </submittedName>
</protein>
<dbReference type="InterPro" id="IPR024705">
    <property type="entry name" value="Ssp411"/>
</dbReference>
<dbReference type="GO" id="GO:0005975">
    <property type="term" value="P:carbohydrate metabolic process"/>
    <property type="evidence" value="ECO:0007669"/>
    <property type="project" value="InterPro"/>
</dbReference>
<dbReference type="SUPFAM" id="SSF52833">
    <property type="entry name" value="Thioredoxin-like"/>
    <property type="match status" value="1"/>
</dbReference>
<sequence length="683" mass="76283">MTNRLTDQKSPYLQQHADNPVDWHPWDDQAFEEARERDVPIFLSIGYSACHWCHVMEEESFEDDGTARLLNEGFVPIKVDREERPDVDSVYQKVCQMTTGRGGWPLSAFLTPDRRPFFIGTYFPDEPRRGTPSFDEVLDSVTEAWEDRRDEIESRADEWTEGIEPSETGVGSASDEPGDDLIVTAAGALVDEADRTYGGFGGGQKFPHPTRLDVLLRAHERTDRGVFLDVATETADAWVRGGLHDHVGGGFHRYCTDEDWTVPHFEKMLYDNAEITRLLLELHRVTDDERYADPARRALDFLEREMRAPEGGFYSTLSAQSERDGERVEGAFYVWTPDEVRDAVGDDAPLFTERYGVTDEGNFEGRNVLTASRSVEEIADDRDETAGEVRERLEDVREKAREVREERPRPDRDEKILASWNGLTVSALANGSVVLDDRYAELADDALSFVRGTLWNDGRLSRRYKDGEVKVDGYLDDYAFVARGALDLFGATGDADALRFALELGNVILDEFLDDGTLYYTPESGEELVTRPRETTDTSTPASAGVAVDVLVALSSFDGSFEEPAREAVEALVPEAERRPVGHGSTVLAANRLVDPSEVVPVDEHGAWRDALADTYTAGGLIAPRPPTDEALAHEFGERFVDAPVWKGRDASSDGTGYVCRSFTCSPPISPDELEEEFARLRP</sequence>
<dbReference type="Gene3D" id="3.40.30.10">
    <property type="entry name" value="Glutaredoxin"/>
    <property type="match status" value="1"/>
</dbReference>
<accession>A0A9Q4C6Q3</accession>
<evidence type="ECO:0000313" key="3">
    <source>
        <dbReference type="EMBL" id="MCX2819944.1"/>
    </source>
</evidence>